<feature type="chain" id="PRO_5045398545" description="Beta-lactamase-related domain-containing protein" evidence="2">
    <location>
        <begin position="19"/>
        <end position="621"/>
    </location>
</feature>
<dbReference type="InterPro" id="IPR012338">
    <property type="entry name" value="Beta-lactam/transpept-like"/>
</dbReference>
<sequence length="621" mass="67497">MRSLIPASLILVPLSVWAQPTRVLTPEVDEFIEGLLSRWGSPGGVGIAVVQLDPNGEWNIETKGYGVARLDDSSVVTDETLFPIGSNSKVLSTVTDAARILQHFAAIAAGLLVTNESLTPRISWDTKIASLIPSWELVDPIASNESSIKDLMSHRTGLPRHDWMVHRDDTLPALIKRFKYLKPSTEFRETFQYNNPMYSTLSYLPEVVSTRTPLARYVKRNIFDPLGMNSTTFSFDVADATGRLSRGVARENLNLADGLPGTGIPRQLPFWFDKGGEDGNFLAGAGGIISNARDMATWLQSLLLLGKIPGSNETVIPSEVIEMTASGITPVSGGIPWQVVPPNELEIEQKLKYFPSRPPAAQALVDSPMVYGGGQLISTYRGHRIVEHDGHVPGGQSRIARLPFENIGVALLMNDEDIGGDLNLIIQYRLLDEALGLEPFDWETAVEVGFGVFSDQPSPHTNASEPSMPGGFASIEGTYSHPAYGNWSFCLFEPGNQPSDACKDFAANLSTILPGGVDPDIPTLIAPVDSVWFDYVRLQHFDGNVFNATLLSAYPTLNDTDQPFWTYPDTAPYLAEVGLSGDTVGLGFTGGFWGAGAGVAEPQGATLEERSEVWFEKVVES</sequence>
<dbReference type="Pfam" id="PF00144">
    <property type="entry name" value="Beta-lactamase"/>
    <property type="match status" value="1"/>
</dbReference>
<gene>
    <name evidence="4" type="ORF">AAF712_008751</name>
</gene>
<evidence type="ECO:0000259" key="3">
    <source>
        <dbReference type="Pfam" id="PF00144"/>
    </source>
</evidence>
<organism evidence="4 5">
    <name type="scientific">Marasmius tenuissimus</name>
    <dbReference type="NCBI Taxonomy" id="585030"/>
    <lineage>
        <taxon>Eukaryota</taxon>
        <taxon>Fungi</taxon>
        <taxon>Dikarya</taxon>
        <taxon>Basidiomycota</taxon>
        <taxon>Agaricomycotina</taxon>
        <taxon>Agaricomycetes</taxon>
        <taxon>Agaricomycetidae</taxon>
        <taxon>Agaricales</taxon>
        <taxon>Marasmiineae</taxon>
        <taxon>Marasmiaceae</taxon>
        <taxon>Marasmius</taxon>
    </lineage>
</organism>
<dbReference type="InterPro" id="IPR001466">
    <property type="entry name" value="Beta-lactam-related"/>
</dbReference>
<dbReference type="SUPFAM" id="SSF56601">
    <property type="entry name" value="beta-lactamase/transpeptidase-like"/>
    <property type="match status" value="1"/>
</dbReference>
<keyword evidence="5" id="KW-1185">Reference proteome</keyword>
<feature type="domain" description="Beta-lactamase-related" evidence="3">
    <location>
        <begin position="58"/>
        <end position="417"/>
    </location>
</feature>
<comment type="similarity">
    <text evidence="1">Belongs to the peptidase S12 family.</text>
</comment>
<proteinExistence type="inferred from homology"/>
<keyword evidence="2" id="KW-0732">Signal</keyword>
<dbReference type="Proteomes" id="UP001437256">
    <property type="component" value="Unassembled WGS sequence"/>
</dbReference>
<comment type="caution">
    <text evidence="4">The sequence shown here is derived from an EMBL/GenBank/DDBJ whole genome shotgun (WGS) entry which is preliminary data.</text>
</comment>
<protein>
    <recommendedName>
        <fullName evidence="3">Beta-lactamase-related domain-containing protein</fullName>
    </recommendedName>
</protein>
<reference evidence="4 5" key="1">
    <citation type="submission" date="2024-05" db="EMBL/GenBank/DDBJ databases">
        <title>A draft genome resource for the thread blight pathogen Marasmius tenuissimus strain MS-2.</title>
        <authorList>
            <person name="Yulfo-Soto G.E."/>
            <person name="Baruah I.K."/>
            <person name="Amoako-Attah I."/>
            <person name="Bukari Y."/>
            <person name="Meinhardt L.W."/>
            <person name="Bailey B.A."/>
            <person name="Cohen S.P."/>
        </authorList>
    </citation>
    <scope>NUCLEOTIDE SEQUENCE [LARGE SCALE GENOMIC DNA]</scope>
    <source>
        <strain evidence="4 5">MS-2</strain>
    </source>
</reference>
<evidence type="ECO:0000256" key="2">
    <source>
        <dbReference type="SAM" id="SignalP"/>
    </source>
</evidence>
<name>A0ABR2ZT62_9AGAR</name>
<dbReference type="PANTHER" id="PTHR46825:SF15">
    <property type="entry name" value="BETA-LACTAMASE-RELATED DOMAIN-CONTAINING PROTEIN"/>
    <property type="match status" value="1"/>
</dbReference>
<dbReference type="InterPro" id="IPR050491">
    <property type="entry name" value="AmpC-like"/>
</dbReference>
<evidence type="ECO:0000313" key="5">
    <source>
        <dbReference type="Proteomes" id="UP001437256"/>
    </source>
</evidence>
<dbReference type="Gene3D" id="3.40.710.10">
    <property type="entry name" value="DD-peptidase/beta-lactamase superfamily"/>
    <property type="match status" value="1"/>
</dbReference>
<accession>A0ABR2ZT62</accession>
<feature type="signal peptide" evidence="2">
    <location>
        <begin position="1"/>
        <end position="18"/>
    </location>
</feature>
<dbReference type="PANTHER" id="PTHR46825">
    <property type="entry name" value="D-ALANYL-D-ALANINE-CARBOXYPEPTIDASE/ENDOPEPTIDASE AMPH"/>
    <property type="match status" value="1"/>
</dbReference>
<evidence type="ECO:0000256" key="1">
    <source>
        <dbReference type="ARBA" id="ARBA00038215"/>
    </source>
</evidence>
<evidence type="ECO:0000313" key="4">
    <source>
        <dbReference type="EMBL" id="KAL0064306.1"/>
    </source>
</evidence>
<dbReference type="EMBL" id="JBBXMP010000064">
    <property type="protein sequence ID" value="KAL0064306.1"/>
    <property type="molecule type" value="Genomic_DNA"/>
</dbReference>